<organism evidence="2">
    <name type="scientific">freshwater metagenome</name>
    <dbReference type="NCBI Taxonomy" id="449393"/>
    <lineage>
        <taxon>unclassified sequences</taxon>
        <taxon>metagenomes</taxon>
        <taxon>ecological metagenomes</taxon>
    </lineage>
</organism>
<dbReference type="GO" id="GO:0008703">
    <property type="term" value="F:5-amino-6-(5-phosphoribosylamino)uracil reductase activity"/>
    <property type="evidence" value="ECO:0007669"/>
    <property type="project" value="InterPro"/>
</dbReference>
<dbReference type="EMBL" id="CAFBPE010000012">
    <property type="protein sequence ID" value="CAB5001363.1"/>
    <property type="molecule type" value="Genomic_DNA"/>
</dbReference>
<dbReference type="SUPFAM" id="SSF53597">
    <property type="entry name" value="Dihydrofolate reductase-like"/>
    <property type="match status" value="1"/>
</dbReference>
<proteinExistence type="predicted"/>
<evidence type="ECO:0000259" key="1">
    <source>
        <dbReference type="Pfam" id="PF01872"/>
    </source>
</evidence>
<accession>A0A6J7PDV2</accession>
<protein>
    <submittedName>
        <fullName evidence="2">Unannotated protein</fullName>
    </submittedName>
</protein>
<dbReference type="InterPro" id="IPR024072">
    <property type="entry name" value="DHFR-like_dom_sf"/>
</dbReference>
<dbReference type="Pfam" id="PF01872">
    <property type="entry name" value="RibD_C"/>
    <property type="match status" value="1"/>
</dbReference>
<dbReference type="Gene3D" id="3.40.430.10">
    <property type="entry name" value="Dihydrofolate Reductase, subunit A"/>
    <property type="match status" value="1"/>
</dbReference>
<dbReference type="AlphaFoldDB" id="A0A6J7PDV2"/>
<reference evidence="2" key="1">
    <citation type="submission" date="2020-05" db="EMBL/GenBank/DDBJ databases">
        <authorList>
            <person name="Chiriac C."/>
            <person name="Salcher M."/>
            <person name="Ghai R."/>
            <person name="Kavagutti S V."/>
        </authorList>
    </citation>
    <scope>NUCLEOTIDE SEQUENCE</scope>
</reference>
<sequence>MIGAMGISSSLVVGIDGSTSWGNNSSGISSPADRADFLARRRSFDCIIIGGNTARCEPYSKTPVPLIIISRSDTNPVPENPDATVWNKSIAEAITDAQVRFGDNIHIEGGITLINELIAARAIDDLYLTITPARGGVNIFDWKSAMESFSNSTKSEIDGTIFYHAWRSEG</sequence>
<evidence type="ECO:0000313" key="2">
    <source>
        <dbReference type="EMBL" id="CAB5001363.1"/>
    </source>
</evidence>
<dbReference type="GO" id="GO:0009231">
    <property type="term" value="P:riboflavin biosynthetic process"/>
    <property type="evidence" value="ECO:0007669"/>
    <property type="project" value="InterPro"/>
</dbReference>
<dbReference type="InterPro" id="IPR002734">
    <property type="entry name" value="RibDG_C"/>
</dbReference>
<feature type="domain" description="Bacterial bifunctional deaminase-reductase C-terminal" evidence="1">
    <location>
        <begin position="11"/>
        <end position="133"/>
    </location>
</feature>
<gene>
    <name evidence="2" type="ORF">UFOPK4065_00301</name>
</gene>
<name>A0A6J7PDV2_9ZZZZ</name>